<dbReference type="Gene3D" id="1.25.40.10">
    <property type="entry name" value="Tetratricopeptide repeat domain"/>
    <property type="match status" value="1"/>
</dbReference>
<evidence type="ECO:0008006" key="3">
    <source>
        <dbReference type="Google" id="ProtNLM"/>
    </source>
</evidence>
<evidence type="ECO:0000313" key="2">
    <source>
        <dbReference type="Proteomes" id="UP000248544"/>
    </source>
</evidence>
<name>A0A2W2FCK0_9ACTN</name>
<reference evidence="1 2" key="1">
    <citation type="submission" date="2018-01" db="EMBL/GenBank/DDBJ databases">
        <title>Draft genome sequence of Sphaerisporangium sp. 7K107.</title>
        <authorList>
            <person name="Sahin N."/>
            <person name="Saygin H."/>
            <person name="Ay H."/>
        </authorList>
    </citation>
    <scope>NUCLEOTIDE SEQUENCE [LARGE SCALE GENOMIC DNA]</scope>
    <source>
        <strain evidence="1 2">7K107</strain>
    </source>
</reference>
<dbReference type="AlphaFoldDB" id="A0A2W2FCK0"/>
<dbReference type="SUPFAM" id="SSF81901">
    <property type="entry name" value="HCP-like"/>
    <property type="match status" value="1"/>
</dbReference>
<proteinExistence type="predicted"/>
<sequence length="130" mass="14742">MAPAHVLERFYLNTHGRTEARLARWASDGDAEACFQLAVIHLLRDEPFDASNWLRRAGEAGRPGALRLRDHLNAKEEAAEFAYLFGCQYEFQGRAKRPLAAFFHEIAARCGHQDAAFRLAVIRRKSGTWS</sequence>
<dbReference type="Proteomes" id="UP000248544">
    <property type="component" value="Unassembled WGS sequence"/>
</dbReference>
<comment type="caution">
    <text evidence="1">The sequence shown here is derived from an EMBL/GenBank/DDBJ whole genome shotgun (WGS) entry which is preliminary data.</text>
</comment>
<evidence type="ECO:0000313" key="1">
    <source>
        <dbReference type="EMBL" id="PZG19347.1"/>
    </source>
</evidence>
<gene>
    <name evidence="1" type="ORF">C1I98_37985</name>
</gene>
<protein>
    <recommendedName>
        <fullName evidence="3">Sel1 repeat family protein</fullName>
    </recommendedName>
</protein>
<organism evidence="1 2">
    <name type="scientific">Spongiactinospora gelatinilytica</name>
    <dbReference type="NCBI Taxonomy" id="2666298"/>
    <lineage>
        <taxon>Bacteria</taxon>
        <taxon>Bacillati</taxon>
        <taxon>Actinomycetota</taxon>
        <taxon>Actinomycetes</taxon>
        <taxon>Streptosporangiales</taxon>
        <taxon>Streptosporangiaceae</taxon>
        <taxon>Spongiactinospora</taxon>
    </lineage>
</organism>
<keyword evidence="2" id="KW-1185">Reference proteome</keyword>
<accession>A0A2W2FCK0</accession>
<dbReference type="InterPro" id="IPR011990">
    <property type="entry name" value="TPR-like_helical_dom_sf"/>
</dbReference>
<dbReference type="EMBL" id="POUA01000635">
    <property type="protein sequence ID" value="PZG19347.1"/>
    <property type="molecule type" value="Genomic_DNA"/>
</dbReference>